<dbReference type="Gene3D" id="3.40.720.10">
    <property type="entry name" value="Alkaline Phosphatase, subunit A"/>
    <property type="match status" value="2"/>
</dbReference>
<dbReference type="Proteomes" id="UP001374893">
    <property type="component" value="Chromosome"/>
</dbReference>
<sequence length="470" mass="52388">MKFAPFLNLLLCLVFAPLSVLGAEAPAEKPNILFIMVDDLGKEWISCYGAEDIRTPNIDALAAGGMKFHNAYSMPQCTPSRATLLTGKYPWRNGYVNHWDVPRWGVGYFDWKKRENTTFARLMKDLGYATCAAGKWQINDFRIEPQAMKKHGFDDWAMWTGYESGVKASAERYQDAYINTPDGSRTYKGEFGPDIYTDRLIAFMKAHREEPMCLYFPMALTHGPLVPTPDEPDAKTGAARHKAMVSYTDKLVGRLVSALDELGLREKTIVIFTTDNGSGSGIVGTRNGKKVKGQKGKESEAGTCAPFIVNSPGLVPSGVETDALTDFSDLLPTFVELGGGKVPEDLTVDGVSIAPVILGKAKDSEREWIMALGHGPARLDEKGVRGVKDFATRVIRDKRFKVWVSSEREIIRLHDLKEDPDEKVNLLGSEKPEHLKAIEKFRKVIDSMPEKDARPLYEPRAANPWDRKVK</sequence>
<proteinExistence type="inferred from homology"/>
<dbReference type="InterPro" id="IPR050738">
    <property type="entry name" value="Sulfatase"/>
</dbReference>
<feature type="domain" description="Sulfatase N-terminal" evidence="4">
    <location>
        <begin position="30"/>
        <end position="339"/>
    </location>
</feature>
<accession>A0ABN6H4L9</accession>
<evidence type="ECO:0000256" key="3">
    <source>
        <dbReference type="SAM" id="SignalP"/>
    </source>
</evidence>
<evidence type="ECO:0000256" key="1">
    <source>
        <dbReference type="ARBA" id="ARBA00008779"/>
    </source>
</evidence>
<dbReference type="SUPFAM" id="SSF53649">
    <property type="entry name" value="Alkaline phosphatase-like"/>
    <property type="match status" value="1"/>
</dbReference>
<evidence type="ECO:0000259" key="4">
    <source>
        <dbReference type="Pfam" id="PF00884"/>
    </source>
</evidence>
<evidence type="ECO:0000256" key="2">
    <source>
        <dbReference type="ARBA" id="ARBA00022801"/>
    </source>
</evidence>
<protein>
    <submittedName>
        <fullName evidence="5">Arylsulfatase</fullName>
    </submittedName>
</protein>
<dbReference type="RefSeq" id="WP_338689803.1">
    <property type="nucleotide sequence ID" value="NZ_AP024702.1"/>
</dbReference>
<feature type="signal peptide" evidence="3">
    <location>
        <begin position="1"/>
        <end position="22"/>
    </location>
</feature>
<organism evidence="5 6">
    <name type="scientific">Haloferula helveola</name>
    <dbReference type="NCBI Taxonomy" id="490095"/>
    <lineage>
        <taxon>Bacteria</taxon>
        <taxon>Pseudomonadati</taxon>
        <taxon>Verrucomicrobiota</taxon>
        <taxon>Verrucomicrobiia</taxon>
        <taxon>Verrucomicrobiales</taxon>
        <taxon>Verrucomicrobiaceae</taxon>
        <taxon>Haloferula</taxon>
    </lineage>
</organism>
<keyword evidence="6" id="KW-1185">Reference proteome</keyword>
<dbReference type="CDD" id="cd16151">
    <property type="entry name" value="sulfatase_like"/>
    <property type="match status" value="1"/>
</dbReference>
<gene>
    <name evidence="5" type="primary">arsA_7</name>
    <name evidence="5" type="ORF">HAHE_14500</name>
</gene>
<dbReference type="EMBL" id="AP024702">
    <property type="protein sequence ID" value="BCX47542.1"/>
    <property type="molecule type" value="Genomic_DNA"/>
</dbReference>
<dbReference type="PANTHER" id="PTHR42693">
    <property type="entry name" value="ARYLSULFATASE FAMILY MEMBER"/>
    <property type="match status" value="1"/>
</dbReference>
<dbReference type="Pfam" id="PF00884">
    <property type="entry name" value="Sulfatase"/>
    <property type="match status" value="1"/>
</dbReference>
<comment type="similarity">
    <text evidence="1">Belongs to the sulfatase family.</text>
</comment>
<evidence type="ECO:0000313" key="5">
    <source>
        <dbReference type="EMBL" id="BCX47542.1"/>
    </source>
</evidence>
<dbReference type="InterPro" id="IPR000917">
    <property type="entry name" value="Sulfatase_N"/>
</dbReference>
<reference evidence="5 6" key="1">
    <citation type="submission" date="2021-06" db="EMBL/GenBank/DDBJ databases">
        <title>Complete genome of Haloferula helveola possessing various polysaccharide degrading enzymes.</title>
        <authorList>
            <person name="Takami H."/>
            <person name="Huang C."/>
            <person name="Hamasaki K."/>
        </authorList>
    </citation>
    <scope>NUCLEOTIDE SEQUENCE [LARGE SCALE GENOMIC DNA]</scope>
    <source>
        <strain evidence="5 6">CN-1</strain>
    </source>
</reference>
<dbReference type="PANTHER" id="PTHR42693:SF53">
    <property type="entry name" value="ENDO-4-O-SULFATASE"/>
    <property type="match status" value="1"/>
</dbReference>
<keyword evidence="3" id="KW-0732">Signal</keyword>
<evidence type="ECO:0000313" key="6">
    <source>
        <dbReference type="Proteomes" id="UP001374893"/>
    </source>
</evidence>
<name>A0ABN6H4L9_9BACT</name>
<dbReference type="InterPro" id="IPR017850">
    <property type="entry name" value="Alkaline_phosphatase_core_sf"/>
</dbReference>
<feature type="chain" id="PRO_5045555468" evidence="3">
    <location>
        <begin position="23"/>
        <end position="470"/>
    </location>
</feature>
<keyword evidence="2" id="KW-0378">Hydrolase</keyword>